<dbReference type="EMBL" id="CP002691">
    <property type="protein sequence ID" value="AEE50939.1"/>
    <property type="molecule type" value="Genomic_DNA"/>
</dbReference>
<dbReference type="CDD" id="cd00315">
    <property type="entry name" value="Cyt_C5_DNA_methylase"/>
    <property type="match status" value="1"/>
</dbReference>
<dbReference type="KEGG" id="hhy:Halhy_3076"/>
<dbReference type="Gene3D" id="3.40.50.150">
    <property type="entry name" value="Vaccinia Virus protein VP39"/>
    <property type="match status" value="1"/>
</dbReference>
<evidence type="ECO:0000256" key="8">
    <source>
        <dbReference type="RuleBase" id="RU000417"/>
    </source>
</evidence>
<sequence>MRVVSLFSGAGGLDIGFRKAGFDIVWANDFDKNACASYSKNIGNHIRCGDINHYLDEISDIKNVDLVMGGPPCQGFSVAGKMDPKDPRSEHVWTFTKVVEILNPQAFVMENVKALGQLQKWEPLRVELLKRFRDLGYSVNYIVLNATDFDVPQARERVFFIGFKNNSQIIPDLTKMLEPYKIKAPTVRAALSVLDKAGEGNNIGVCKAKITLTPNPVMRKSPFAGMLFNGLGRPVKIDGYCATLPASMGGNKTPIIDEEELYGNKPGWVQNYHASLLNGGTPMDFQEAPKRLRRLTVEEAALLQTFPRDYEFCGSQSSKFKQIGNAVPPNLGYNIAKMMMDCLLNGELERITFNLSYQMELEAIYE</sequence>
<proteinExistence type="inferred from homology"/>
<dbReference type="Proteomes" id="UP000008461">
    <property type="component" value="Chromosome"/>
</dbReference>
<dbReference type="REBASE" id="35648">
    <property type="entry name" value="M.Hhy1100ORF3076P"/>
</dbReference>
<dbReference type="InterPro" id="IPR029063">
    <property type="entry name" value="SAM-dependent_MTases_sf"/>
</dbReference>
<comment type="similarity">
    <text evidence="6 7">Belongs to the class I-like SAM-binding methyltransferase superfamily. C5-methyltransferase family.</text>
</comment>
<evidence type="ECO:0000256" key="7">
    <source>
        <dbReference type="RuleBase" id="RU000416"/>
    </source>
</evidence>
<dbReference type="GO" id="GO:0003886">
    <property type="term" value="F:DNA (cytosine-5-)-methyltransferase activity"/>
    <property type="evidence" value="ECO:0007669"/>
    <property type="project" value="UniProtKB-EC"/>
</dbReference>
<name>F4KPK1_HALH1</name>
<evidence type="ECO:0000256" key="5">
    <source>
        <dbReference type="ARBA" id="ARBA00047422"/>
    </source>
</evidence>
<comment type="catalytic activity">
    <reaction evidence="5 8">
        <text>a 2'-deoxycytidine in DNA + S-adenosyl-L-methionine = a 5-methyl-2'-deoxycytidine in DNA + S-adenosyl-L-homocysteine + H(+)</text>
        <dbReference type="Rhea" id="RHEA:13681"/>
        <dbReference type="Rhea" id="RHEA-COMP:11369"/>
        <dbReference type="Rhea" id="RHEA-COMP:11370"/>
        <dbReference type="ChEBI" id="CHEBI:15378"/>
        <dbReference type="ChEBI" id="CHEBI:57856"/>
        <dbReference type="ChEBI" id="CHEBI:59789"/>
        <dbReference type="ChEBI" id="CHEBI:85452"/>
        <dbReference type="ChEBI" id="CHEBI:85454"/>
        <dbReference type="EC" id="2.1.1.37"/>
    </reaction>
</comment>
<dbReference type="STRING" id="760192.Halhy_3076"/>
<dbReference type="PANTHER" id="PTHR10629">
    <property type="entry name" value="CYTOSINE-SPECIFIC METHYLTRANSFERASE"/>
    <property type="match status" value="1"/>
</dbReference>
<dbReference type="PRINTS" id="PR00105">
    <property type="entry name" value="C5METTRFRASE"/>
</dbReference>
<dbReference type="PANTHER" id="PTHR10629:SF52">
    <property type="entry name" value="DNA (CYTOSINE-5)-METHYLTRANSFERASE 1"/>
    <property type="match status" value="1"/>
</dbReference>
<keyword evidence="3 6" id="KW-0949">S-adenosyl-L-methionine</keyword>
<dbReference type="EC" id="2.1.1.37" evidence="8"/>
<evidence type="ECO:0000313" key="9">
    <source>
        <dbReference type="EMBL" id="AEE50939.1"/>
    </source>
</evidence>
<evidence type="ECO:0000256" key="6">
    <source>
        <dbReference type="PROSITE-ProRule" id="PRU01016"/>
    </source>
</evidence>
<dbReference type="InterPro" id="IPR018117">
    <property type="entry name" value="C5_DNA_meth_AS"/>
</dbReference>
<reference evidence="9 10" key="1">
    <citation type="journal article" date="2011" name="Stand. Genomic Sci.">
        <title>Complete genome sequence of Haliscomenobacter hydrossis type strain (O).</title>
        <authorList>
            <consortium name="US DOE Joint Genome Institute (JGI-PGF)"/>
            <person name="Daligault H."/>
            <person name="Lapidus A."/>
            <person name="Zeytun A."/>
            <person name="Nolan M."/>
            <person name="Lucas S."/>
            <person name="Del Rio T.G."/>
            <person name="Tice H."/>
            <person name="Cheng J.F."/>
            <person name="Tapia R."/>
            <person name="Han C."/>
            <person name="Goodwin L."/>
            <person name="Pitluck S."/>
            <person name="Liolios K."/>
            <person name="Pagani I."/>
            <person name="Ivanova N."/>
            <person name="Huntemann M."/>
            <person name="Mavromatis K."/>
            <person name="Mikhailova N."/>
            <person name="Pati A."/>
            <person name="Chen A."/>
            <person name="Palaniappan K."/>
            <person name="Land M."/>
            <person name="Hauser L."/>
            <person name="Brambilla E.M."/>
            <person name="Rohde M."/>
            <person name="Verbarg S."/>
            <person name="Goker M."/>
            <person name="Bristow J."/>
            <person name="Eisen J.A."/>
            <person name="Markowitz V."/>
            <person name="Hugenholtz P."/>
            <person name="Kyrpides N.C."/>
            <person name="Klenk H.P."/>
            <person name="Woyke T."/>
        </authorList>
    </citation>
    <scope>NUCLEOTIDE SEQUENCE [LARGE SCALE GENOMIC DNA]</scope>
    <source>
        <strain evidence="10">ATCC 27775 / DSM 1100 / LMG 10767 / O</strain>
    </source>
</reference>
<dbReference type="HOGENOM" id="CLU_006958_2_0_10"/>
<dbReference type="InterPro" id="IPR031303">
    <property type="entry name" value="C5_meth_CS"/>
</dbReference>
<dbReference type="GO" id="GO:0032259">
    <property type="term" value="P:methylation"/>
    <property type="evidence" value="ECO:0007669"/>
    <property type="project" value="UniProtKB-KW"/>
</dbReference>
<dbReference type="InterPro" id="IPR050390">
    <property type="entry name" value="C5-Methyltransferase"/>
</dbReference>
<evidence type="ECO:0000256" key="4">
    <source>
        <dbReference type="ARBA" id="ARBA00022747"/>
    </source>
</evidence>
<dbReference type="Gene3D" id="3.90.120.10">
    <property type="entry name" value="DNA Methylase, subunit A, domain 2"/>
    <property type="match status" value="1"/>
</dbReference>
<accession>F4KPK1</accession>
<dbReference type="GO" id="GO:0003677">
    <property type="term" value="F:DNA binding"/>
    <property type="evidence" value="ECO:0007669"/>
    <property type="project" value="TreeGrafter"/>
</dbReference>
<dbReference type="NCBIfam" id="TIGR00675">
    <property type="entry name" value="dcm"/>
    <property type="match status" value="1"/>
</dbReference>
<keyword evidence="4" id="KW-0680">Restriction system</keyword>
<keyword evidence="10" id="KW-1185">Reference proteome</keyword>
<dbReference type="AlphaFoldDB" id="F4KPK1"/>
<dbReference type="RefSeq" id="WP_013765482.1">
    <property type="nucleotide sequence ID" value="NC_015510.1"/>
</dbReference>
<evidence type="ECO:0000256" key="1">
    <source>
        <dbReference type="ARBA" id="ARBA00022603"/>
    </source>
</evidence>
<dbReference type="eggNOG" id="COG0270">
    <property type="taxonomic scope" value="Bacteria"/>
</dbReference>
<protein>
    <recommendedName>
        <fullName evidence="8">Cytosine-specific methyltransferase</fullName>
        <ecNumber evidence="8">2.1.1.37</ecNumber>
    </recommendedName>
</protein>
<dbReference type="InterPro" id="IPR001525">
    <property type="entry name" value="C5_MeTfrase"/>
</dbReference>
<dbReference type="PROSITE" id="PS00094">
    <property type="entry name" value="C5_MTASE_1"/>
    <property type="match status" value="1"/>
</dbReference>
<reference key="2">
    <citation type="submission" date="2011-04" db="EMBL/GenBank/DDBJ databases">
        <title>Complete sequence of chromosome of Haliscomenobacter hydrossis DSM 1100.</title>
        <authorList>
            <consortium name="US DOE Joint Genome Institute (JGI-PGF)"/>
            <person name="Lucas S."/>
            <person name="Han J."/>
            <person name="Lapidus A."/>
            <person name="Bruce D."/>
            <person name="Goodwin L."/>
            <person name="Pitluck S."/>
            <person name="Peters L."/>
            <person name="Kyrpides N."/>
            <person name="Mavromatis K."/>
            <person name="Ivanova N."/>
            <person name="Ovchinnikova G."/>
            <person name="Pagani I."/>
            <person name="Daligault H."/>
            <person name="Detter J.C."/>
            <person name="Han C."/>
            <person name="Land M."/>
            <person name="Hauser L."/>
            <person name="Markowitz V."/>
            <person name="Cheng J.-F."/>
            <person name="Hugenholtz P."/>
            <person name="Woyke T."/>
            <person name="Wu D."/>
            <person name="Verbarg S."/>
            <person name="Frueling A."/>
            <person name="Brambilla E."/>
            <person name="Klenk H.-P."/>
            <person name="Eisen J.A."/>
        </authorList>
    </citation>
    <scope>NUCLEOTIDE SEQUENCE</scope>
    <source>
        <strain>DSM 1100</strain>
    </source>
</reference>
<keyword evidence="1 6" id="KW-0489">Methyltransferase</keyword>
<organism evidence="9 10">
    <name type="scientific">Haliscomenobacter hydrossis (strain ATCC 27775 / DSM 1100 / LMG 10767 / O)</name>
    <dbReference type="NCBI Taxonomy" id="760192"/>
    <lineage>
        <taxon>Bacteria</taxon>
        <taxon>Pseudomonadati</taxon>
        <taxon>Bacteroidota</taxon>
        <taxon>Saprospiria</taxon>
        <taxon>Saprospirales</taxon>
        <taxon>Haliscomenobacteraceae</taxon>
        <taxon>Haliscomenobacter</taxon>
    </lineage>
</organism>
<dbReference type="GO" id="GO:0009307">
    <property type="term" value="P:DNA restriction-modification system"/>
    <property type="evidence" value="ECO:0007669"/>
    <property type="project" value="UniProtKB-KW"/>
</dbReference>
<dbReference type="OrthoDB" id="32195at2"/>
<dbReference type="PROSITE" id="PS51679">
    <property type="entry name" value="SAM_MT_C5"/>
    <property type="match status" value="1"/>
</dbReference>
<dbReference type="Pfam" id="PF00145">
    <property type="entry name" value="DNA_methylase"/>
    <property type="match status" value="1"/>
</dbReference>
<dbReference type="SUPFAM" id="SSF53335">
    <property type="entry name" value="S-adenosyl-L-methionine-dependent methyltransferases"/>
    <property type="match status" value="1"/>
</dbReference>
<dbReference type="GO" id="GO:0044027">
    <property type="term" value="P:negative regulation of gene expression via chromosomal CpG island methylation"/>
    <property type="evidence" value="ECO:0007669"/>
    <property type="project" value="TreeGrafter"/>
</dbReference>
<evidence type="ECO:0000256" key="3">
    <source>
        <dbReference type="ARBA" id="ARBA00022691"/>
    </source>
</evidence>
<evidence type="ECO:0000256" key="2">
    <source>
        <dbReference type="ARBA" id="ARBA00022679"/>
    </source>
</evidence>
<dbReference type="PROSITE" id="PS00095">
    <property type="entry name" value="C5_MTASE_2"/>
    <property type="match status" value="1"/>
</dbReference>
<evidence type="ECO:0000313" key="10">
    <source>
        <dbReference type="Proteomes" id="UP000008461"/>
    </source>
</evidence>
<feature type="active site" evidence="6">
    <location>
        <position position="73"/>
    </location>
</feature>
<keyword evidence="2 6" id="KW-0808">Transferase</keyword>
<gene>
    <name evidence="9" type="ordered locus">Halhy_3076</name>
</gene>